<dbReference type="AlphaFoldDB" id="A0A934VPJ5"/>
<gene>
    <name evidence="2" type="ORF">JIN87_03335</name>
</gene>
<reference evidence="2" key="1">
    <citation type="submission" date="2021-01" db="EMBL/GenBank/DDBJ databases">
        <title>Modified the classification status of verrucomicrobia.</title>
        <authorList>
            <person name="Feng X."/>
        </authorList>
    </citation>
    <scope>NUCLEOTIDE SEQUENCE</scope>
    <source>
        <strain evidence="2">KCTC 13126</strain>
    </source>
</reference>
<comment type="caution">
    <text evidence="2">The sequence shown here is derived from an EMBL/GenBank/DDBJ whole genome shotgun (WGS) entry which is preliminary data.</text>
</comment>
<dbReference type="RefSeq" id="WP_200354100.1">
    <property type="nucleotide sequence ID" value="NZ_JAENIL010000004.1"/>
</dbReference>
<feature type="signal peptide" evidence="1">
    <location>
        <begin position="1"/>
        <end position="17"/>
    </location>
</feature>
<name>A0A934VPJ5_9BACT</name>
<evidence type="ECO:0000313" key="2">
    <source>
        <dbReference type="EMBL" id="MBK1875885.1"/>
    </source>
</evidence>
<proteinExistence type="predicted"/>
<accession>A0A934VPJ5</accession>
<protein>
    <recommendedName>
        <fullName evidence="4">D-ribose pyranase</fullName>
    </recommendedName>
</protein>
<feature type="chain" id="PRO_5036882921" description="D-ribose pyranase" evidence="1">
    <location>
        <begin position="18"/>
        <end position="173"/>
    </location>
</feature>
<evidence type="ECO:0000313" key="3">
    <source>
        <dbReference type="Proteomes" id="UP000617628"/>
    </source>
</evidence>
<keyword evidence="1" id="KW-0732">Signal</keyword>
<sequence>MKIGLCIFLLLAGMVNASEWKERLEDELPLLGHRNWVVVADSAYPLQTAPGIYTVYAGGDHVEVVKEVLGSVSKQTHVRPVIFTDTELNYVDETHAPGIGDFRKRLNAALDGATVETLPHMDIINELDAAGETFRVVLIKTDLTLPYTSVFMRLDCGYWSSEAEDALRKAMEK</sequence>
<evidence type="ECO:0008006" key="4">
    <source>
        <dbReference type="Google" id="ProtNLM"/>
    </source>
</evidence>
<dbReference type="Proteomes" id="UP000617628">
    <property type="component" value="Unassembled WGS sequence"/>
</dbReference>
<keyword evidence="3" id="KW-1185">Reference proteome</keyword>
<organism evidence="2 3">
    <name type="scientific">Pelagicoccus mobilis</name>
    <dbReference type="NCBI Taxonomy" id="415221"/>
    <lineage>
        <taxon>Bacteria</taxon>
        <taxon>Pseudomonadati</taxon>
        <taxon>Verrucomicrobiota</taxon>
        <taxon>Opitutia</taxon>
        <taxon>Puniceicoccales</taxon>
        <taxon>Pelagicoccaceae</taxon>
        <taxon>Pelagicoccus</taxon>
    </lineage>
</organism>
<dbReference type="EMBL" id="JAENIL010000004">
    <property type="protein sequence ID" value="MBK1875885.1"/>
    <property type="molecule type" value="Genomic_DNA"/>
</dbReference>
<evidence type="ECO:0000256" key="1">
    <source>
        <dbReference type="SAM" id="SignalP"/>
    </source>
</evidence>